<dbReference type="Proteomes" id="UP000887013">
    <property type="component" value="Unassembled WGS sequence"/>
</dbReference>
<dbReference type="EMBL" id="BMAW01046060">
    <property type="protein sequence ID" value="GFS53274.1"/>
    <property type="molecule type" value="Genomic_DNA"/>
</dbReference>
<comment type="caution">
    <text evidence="1">The sequence shown here is derived from an EMBL/GenBank/DDBJ whole genome shotgun (WGS) entry which is preliminary data.</text>
</comment>
<feature type="non-terminal residue" evidence="1">
    <location>
        <position position="1"/>
    </location>
</feature>
<reference evidence="1" key="1">
    <citation type="submission" date="2020-08" db="EMBL/GenBank/DDBJ databases">
        <title>Multicomponent nature underlies the extraordinary mechanical properties of spider dragline silk.</title>
        <authorList>
            <person name="Kono N."/>
            <person name="Nakamura H."/>
            <person name="Mori M."/>
            <person name="Yoshida Y."/>
            <person name="Ohtoshi R."/>
            <person name="Malay A.D."/>
            <person name="Moran D.A.P."/>
            <person name="Tomita M."/>
            <person name="Numata K."/>
            <person name="Arakawa K."/>
        </authorList>
    </citation>
    <scope>NUCLEOTIDE SEQUENCE</scope>
</reference>
<protein>
    <submittedName>
        <fullName evidence="1">Uncharacterized protein</fullName>
    </submittedName>
</protein>
<gene>
    <name evidence="1" type="ORF">NPIL_439451</name>
</gene>
<sequence>MREKLNGSFFLIRVPPSGIARMEYQLDNVITDINLSCRETLGQLHTEQVTPFTPKKLKLGNRDKSVGVPI</sequence>
<proteinExistence type="predicted"/>
<dbReference type="AlphaFoldDB" id="A0A8X6INH5"/>
<keyword evidence="2" id="KW-1185">Reference proteome</keyword>
<organism evidence="1 2">
    <name type="scientific">Nephila pilipes</name>
    <name type="common">Giant wood spider</name>
    <name type="synonym">Nephila maculata</name>
    <dbReference type="NCBI Taxonomy" id="299642"/>
    <lineage>
        <taxon>Eukaryota</taxon>
        <taxon>Metazoa</taxon>
        <taxon>Ecdysozoa</taxon>
        <taxon>Arthropoda</taxon>
        <taxon>Chelicerata</taxon>
        <taxon>Arachnida</taxon>
        <taxon>Araneae</taxon>
        <taxon>Araneomorphae</taxon>
        <taxon>Entelegynae</taxon>
        <taxon>Araneoidea</taxon>
        <taxon>Nephilidae</taxon>
        <taxon>Nephila</taxon>
    </lineage>
</organism>
<evidence type="ECO:0000313" key="1">
    <source>
        <dbReference type="EMBL" id="GFS53274.1"/>
    </source>
</evidence>
<accession>A0A8X6INH5</accession>
<name>A0A8X6INH5_NEPPI</name>
<evidence type="ECO:0000313" key="2">
    <source>
        <dbReference type="Proteomes" id="UP000887013"/>
    </source>
</evidence>